<dbReference type="SUPFAM" id="SSF56672">
    <property type="entry name" value="DNA/RNA polymerases"/>
    <property type="match status" value="1"/>
</dbReference>
<dbReference type="SUPFAM" id="SSF53098">
    <property type="entry name" value="Ribonuclease H-like"/>
    <property type="match status" value="1"/>
</dbReference>
<proteinExistence type="predicted"/>
<dbReference type="InterPro" id="IPR043502">
    <property type="entry name" value="DNA/RNA_pol_sf"/>
</dbReference>
<comment type="caution">
    <text evidence="2">The sequence shown here is derived from an EMBL/GenBank/DDBJ whole genome shotgun (WGS) entry which is preliminary data.</text>
</comment>
<dbReference type="Gene3D" id="3.30.420.10">
    <property type="entry name" value="Ribonuclease H-like superfamily/Ribonuclease H"/>
    <property type="match status" value="1"/>
</dbReference>
<name>A0A7J6NPE6_PEROL</name>
<dbReference type="InterPro" id="IPR001584">
    <property type="entry name" value="Integrase_cat-core"/>
</dbReference>
<sequence length="949" mass="107725">MTDSQQREFQLEVDNFIKHKCGAVLTLLNTSFSALLGRKIECNSTRDFIDLVPDLFVVPYYDDVVVWGNARLVQRFTDILVEIAPLMGAEFPETKQDWLTNKEQQGSTPNRVYRHLGCNWSRDEEGNLRIECIVPSRSSIIIPNPMSRTDAFRLGGYLYDPLRLHPSARLSADVLRRWFGKSEGGNKRKAWQKKWPLTDSTWSMVSKLMDNAYLDGYGSCQHNQIGSPRFIVAFCDASNEGWGLLLYAVEDEYDPSSDVFPPKEKLIEAHAGEWDDKKVNYHVNRKEAITLHRTMKAITEWLPRFMLDVRQRLQVSIYCDNSSAVAWANKGSVSMRSYDKVALQRLSESMSDMRRDCQLQFSVTLNVKYIQGLKNTIADRLSRSDIRSHMLPPLKSNTRKTPTPKEPDETVVMIATPSGELGLVDTVGLPHRGVWSSHMMDPMYVPMRTDNDLDEPLDVLVASPLEGAAATSDYESLVGLGNWQLSDILDQLRQAFKDKAFLEKEEVTQGVTYLDLMSSLRPDIYPDCRPSTRAQNLAEGSSKGPLYRWNKEQEVLQAIDPREDKPLWCYVLITRRAQMWAIYKVHDHPLAGHRGLPRAVFSMRKLQLWWPTQVSDTNRFIRSCKICQLAKLHDVPSTQPLAYRRWQKRFETIQIDWMGPFAPTTQNDPCPLLSPDSPVYYCIMICEATKVMMAIPSRSNDTRCLISCLMQWIAAYGPPCTLQMDNAGAHHNASELYPFLQYWDIHPRYGLSRRPESQGLVERAIRDLKDGIRMANIQTAASTLPWWAAVQIATVVHNNSMKSGIVPCSPNELALGDENSLIRNLGRGGGETPESIWGTVNSVVKDLFEANQVAVAERALAAETQELAKSQPKARFVPGQEVKMSRIVNGKRELSGPYKILSVSNDNPMVFQLKGHKFPVPISHLLPFNMSVERDRYDHAAKPGIDRLS</sequence>
<gene>
    <name evidence="2" type="ORF">FOZ62_024239</name>
</gene>
<feature type="domain" description="Integrase catalytic" evidence="1">
    <location>
        <begin position="636"/>
        <end position="818"/>
    </location>
</feature>
<dbReference type="CDD" id="cd09275">
    <property type="entry name" value="RNase_HI_RT_DIRS1"/>
    <property type="match status" value="1"/>
</dbReference>
<dbReference type="GO" id="GO:0015074">
    <property type="term" value="P:DNA integration"/>
    <property type="evidence" value="ECO:0007669"/>
    <property type="project" value="InterPro"/>
</dbReference>
<dbReference type="AlphaFoldDB" id="A0A7J6NPE6"/>
<dbReference type="PANTHER" id="PTHR37984:SF5">
    <property type="entry name" value="PROTEIN NYNRIN-LIKE"/>
    <property type="match status" value="1"/>
</dbReference>
<dbReference type="InterPro" id="IPR041588">
    <property type="entry name" value="Integrase_H2C2"/>
</dbReference>
<evidence type="ECO:0000313" key="2">
    <source>
        <dbReference type="EMBL" id="KAF4685546.1"/>
    </source>
</evidence>
<dbReference type="InterPro" id="IPR012337">
    <property type="entry name" value="RNaseH-like_sf"/>
</dbReference>
<dbReference type="GO" id="GO:0003676">
    <property type="term" value="F:nucleic acid binding"/>
    <property type="evidence" value="ECO:0007669"/>
    <property type="project" value="InterPro"/>
</dbReference>
<dbReference type="PANTHER" id="PTHR37984">
    <property type="entry name" value="PROTEIN CBG26694"/>
    <property type="match status" value="1"/>
</dbReference>
<reference evidence="2 3" key="1">
    <citation type="submission" date="2020-04" db="EMBL/GenBank/DDBJ databases">
        <title>Perkinsus olseni comparative genomics.</title>
        <authorList>
            <person name="Bogema D.R."/>
        </authorList>
    </citation>
    <scope>NUCLEOTIDE SEQUENCE [LARGE SCALE GENOMIC DNA]</scope>
    <source>
        <strain evidence="2">ATCC PRA-205</strain>
    </source>
</reference>
<dbReference type="InterPro" id="IPR036397">
    <property type="entry name" value="RNaseH_sf"/>
</dbReference>
<dbReference type="Gene3D" id="1.10.340.70">
    <property type="match status" value="1"/>
</dbReference>
<dbReference type="Pfam" id="PF17921">
    <property type="entry name" value="Integrase_H2C2"/>
    <property type="match status" value="1"/>
</dbReference>
<dbReference type="Proteomes" id="UP000574390">
    <property type="component" value="Unassembled WGS sequence"/>
</dbReference>
<dbReference type="PROSITE" id="PS50994">
    <property type="entry name" value="INTEGRASE"/>
    <property type="match status" value="1"/>
</dbReference>
<dbReference type="EMBL" id="JABANM010037031">
    <property type="protein sequence ID" value="KAF4685546.1"/>
    <property type="molecule type" value="Genomic_DNA"/>
</dbReference>
<dbReference type="InterPro" id="IPR050951">
    <property type="entry name" value="Retrovirus_Pol_polyprotein"/>
</dbReference>
<evidence type="ECO:0000259" key="1">
    <source>
        <dbReference type="PROSITE" id="PS50994"/>
    </source>
</evidence>
<protein>
    <recommendedName>
        <fullName evidence="1">Integrase catalytic domain-containing protein</fullName>
    </recommendedName>
</protein>
<organism evidence="2 3">
    <name type="scientific">Perkinsus olseni</name>
    <name type="common">Perkinsus atlanticus</name>
    <dbReference type="NCBI Taxonomy" id="32597"/>
    <lineage>
        <taxon>Eukaryota</taxon>
        <taxon>Sar</taxon>
        <taxon>Alveolata</taxon>
        <taxon>Perkinsozoa</taxon>
        <taxon>Perkinsea</taxon>
        <taxon>Perkinsida</taxon>
        <taxon>Perkinsidae</taxon>
        <taxon>Perkinsus</taxon>
    </lineage>
</organism>
<evidence type="ECO:0000313" key="3">
    <source>
        <dbReference type="Proteomes" id="UP000574390"/>
    </source>
</evidence>
<feature type="non-terminal residue" evidence="2">
    <location>
        <position position="949"/>
    </location>
</feature>
<accession>A0A7J6NPE6</accession>